<feature type="coiled-coil region" evidence="1">
    <location>
        <begin position="2"/>
        <end position="65"/>
    </location>
</feature>
<dbReference type="EMBL" id="JAAALK010000284">
    <property type="protein sequence ID" value="KAG8069141.1"/>
    <property type="molecule type" value="Genomic_DNA"/>
</dbReference>
<evidence type="ECO:0000313" key="4">
    <source>
        <dbReference type="Proteomes" id="UP000729402"/>
    </source>
</evidence>
<evidence type="ECO:0000256" key="2">
    <source>
        <dbReference type="SAM" id="MobiDB-lite"/>
    </source>
</evidence>
<sequence>MVATESKARTSLEAAKNELKAERVVLRAEVERLRGEQATTGAEMVKLQEEQLKLIEEAKKLLRQKNSLMTEVTRLSFLTDELTSSNKTLSEEKIKCEKVALKTMDALRGVLEYFDTSCASSLTGNDSLQSRLKMIQAAEKTMKAAGTQHGEISGQIAALRVLHYYEDHGLSVSPDPGAAPINFGDDRLLTPSSNVAAAWEAFQPSWRAKGRSAIKTWIDEGLRQQQVRLQPSSSKPHSDPKVRPLDLGEGIQPGVVPLDAEIDEVPDGSVDGEKLELLHYMHAPAGLEIRRVEVAHGLIDGVPVGGGGGGGGVDVGEAVDGAVPEVARVGLGGDGPPGGGEEAVAVGVDLPRVVEAKDERRERERGGGLPSNAALLDPVEAAALLVFQGPYSGPFGRRGGFGGGGGPCEERRRGRWGRGSGEGISDDGCGGGVRGVGSVEERRRAADET</sequence>
<reference evidence="3" key="1">
    <citation type="journal article" date="2021" name="bioRxiv">
        <title>Whole Genome Assembly and Annotation of Northern Wild Rice, Zizania palustris L., Supports a Whole Genome Duplication in the Zizania Genus.</title>
        <authorList>
            <person name="Haas M."/>
            <person name="Kono T."/>
            <person name="Macchietto M."/>
            <person name="Millas R."/>
            <person name="McGilp L."/>
            <person name="Shao M."/>
            <person name="Duquette J."/>
            <person name="Hirsch C.N."/>
            <person name="Kimball J."/>
        </authorList>
    </citation>
    <scope>NUCLEOTIDE SEQUENCE</scope>
    <source>
        <tissue evidence="3">Fresh leaf tissue</tissue>
    </source>
</reference>
<feature type="compositionally biased region" description="Gly residues" evidence="2">
    <location>
        <begin position="398"/>
        <end position="407"/>
    </location>
</feature>
<keyword evidence="4" id="KW-1185">Reference proteome</keyword>
<comment type="caution">
    <text evidence="3">The sequence shown here is derived from an EMBL/GenBank/DDBJ whole genome shotgun (WGS) entry which is preliminary data.</text>
</comment>
<evidence type="ECO:0000313" key="3">
    <source>
        <dbReference type="EMBL" id="KAG8069141.1"/>
    </source>
</evidence>
<gene>
    <name evidence="3" type="ORF">GUJ93_ZPchr0005g15137</name>
</gene>
<evidence type="ECO:0000256" key="1">
    <source>
        <dbReference type="SAM" id="Coils"/>
    </source>
</evidence>
<reference evidence="3" key="2">
    <citation type="submission" date="2021-02" db="EMBL/GenBank/DDBJ databases">
        <authorList>
            <person name="Kimball J.A."/>
            <person name="Haas M.W."/>
            <person name="Macchietto M."/>
            <person name="Kono T."/>
            <person name="Duquette J."/>
            <person name="Shao M."/>
        </authorList>
    </citation>
    <scope>NUCLEOTIDE SEQUENCE</scope>
    <source>
        <tissue evidence="3">Fresh leaf tissue</tissue>
    </source>
</reference>
<organism evidence="3 4">
    <name type="scientific">Zizania palustris</name>
    <name type="common">Northern wild rice</name>
    <dbReference type="NCBI Taxonomy" id="103762"/>
    <lineage>
        <taxon>Eukaryota</taxon>
        <taxon>Viridiplantae</taxon>
        <taxon>Streptophyta</taxon>
        <taxon>Embryophyta</taxon>
        <taxon>Tracheophyta</taxon>
        <taxon>Spermatophyta</taxon>
        <taxon>Magnoliopsida</taxon>
        <taxon>Liliopsida</taxon>
        <taxon>Poales</taxon>
        <taxon>Poaceae</taxon>
        <taxon>BOP clade</taxon>
        <taxon>Oryzoideae</taxon>
        <taxon>Oryzeae</taxon>
        <taxon>Zizaniinae</taxon>
        <taxon>Zizania</taxon>
    </lineage>
</organism>
<keyword evidence="1" id="KW-0175">Coiled coil</keyword>
<dbReference type="Proteomes" id="UP000729402">
    <property type="component" value="Unassembled WGS sequence"/>
</dbReference>
<feature type="compositionally biased region" description="Basic and acidic residues" evidence="2">
    <location>
        <begin position="236"/>
        <end position="246"/>
    </location>
</feature>
<protein>
    <submittedName>
        <fullName evidence="3">Uncharacterized protein</fullName>
    </submittedName>
</protein>
<feature type="compositionally biased region" description="Basic and acidic residues" evidence="2">
    <location>
        <begin position="439"/>
        <end position="449"/>
    </location>
</feature>
<name>A0A8J5T9U8_ZIZPA</name>
<feature type="region of interest" description="Disordered" evidence="2">
    <location>
        <begin position="398"/>
        <end position="449"/>
    </location>
</feature>
<feature type="compositionally biased region" description="Gly residues" evidence="2">
    <location>
        <begin position="417"/>
        <end position="435"/>
    </location>
</feature>
<accession>A0A8J5T9U8</accession>
<dbReference type="AlphaFoldDB" id="A0A8J5T9U8"/>
<feature type="region of interest" description="Disordered" evidence="2">
    <location>
        <begin position="227"/>
        <end position="250"/>
    </location>
</feature>
<proteinExistence type="predicted"/>